<dbReference type="PANTHER" id="PTHR37417:SF2">
    <property type="entry name" value="67 KDA MYOSIN-CROSS-REACTIVE ANTIGEN FAMILY PROTEIN (AFU_ORTHOLOGUE AFUA_5G09970)"/>
    <property type="match status" value="1"/>
</dbReference>
<dbReference type="GO" id="GO:0006631">
    <property type="term" value="P:fatty acid metabolic process"/>
    <property type="evidence" value="ECO:0007669"/>
    <property type="project" value="InterPro"/>
</dbReference>
<dbReference type="GO" id="GO:0050151">
    <property type="term" value="F:oleate hydratase activity"/>
    <property type="evidence" value="ECO:0007669"/>
    <property type="project" value="InterPro"/>
</dbReference>
<proteinExistence type="predicted"/>
<evidence type="ECO:0000256" key="1">
    <source>
        <dbReference type="SAM" id="Phobius"/>
    </source>
</evidence>
<evidence type="ECO:0000313" key="2">
    <source>
        <dbReference type="EMBL" id="CAI9943799.1"/>
    </source>
</evidence>
<dbReference type="AlphaFoldDB" id="A0AA86PPJ3"/>
<name>A0AA86PPJ3_9EUKA</name>
<dbReference type="Proteomes" id="UP001642409">
    <property type="component" value="Unassembled WGS sequence"/>
</dbReference>
<dbReference type="EMBL" id="CAXDID020000167">
    <property type="protein sequence ID" value="CAL6046299.1"/>
    <property type="molecule type" value="Genomic_DNA"/>
</dbReference>
<dbReference type="Pfam" id="PF06100">
    <property type="entry name" value="MCRA"/>
    <property type="match status" value="1"/>
</dbReference>
<sequence>MFDCTGEEIFLRIQVNTVEFIQSWYMMWLIFHGYAIYHRPVYAKRRSDRPLPKPKNAVNFGFISQFVEIPRDTVFTVEYSVRAANGGLCSCNIKRKIPKLTDMTQAVDFSQNRQKGLSRRDRNSVVKIAQEVQFLQTRQTSRGICGGCRNWLFNQGQDLSEITNYIQQLQQISLQNIRASQQCQQILNATFVFKYKNKYSLKYYQTLMQLSTTQTIETNNLK</sequence>
<keyword evidence="1" id="KW-1133">Transmembrane helix</keyword>
<comment type="caution">
    <text evidence="2">The sequence shown here is derived from an EMBL/GenBank/DDBJ whole genome shotgun (WGS) entry which is preliminary data.</text>
</comment>
<organism evidence="2">
    <name type="scientific">Hexamita inflata</name>
    <dbReference type="NCBI Taxonomy" id="28002"/>
    <lineage>
        <taxon>Eukaryota</taxon>
        <taxon>Metamonada</taxon>
        <taxon>Diplomonadida</taxon>
        <taxon>Hexamitidae</taxon>
        <taxon>Hexamitinae</taxon>
        <taxon>Hexamita</taxon>
    </lineage>
</organism>
<keyword evidence="1" id="KW-0472">Membrane</keyword>
<dbReference type="Gene3D" id="3.50.50.60">
    <property type="entry name" value="FAD/NAD(P)-binding domain"/>
    <property type="match status" value="1"/>
</dbReference>
<evidence type="ECO:0000313" key="4">
    <source>
        <dbReference type="Proteomes" id="UP001642409"/>
    </source>
</evidence>
<dbReference type="PANTHER" id="PTHR37417">
    <property type="entry name" value="67 KDA MYOSIN-CROSS-REACTIVE ANTIGEN FAMILY PROTEIN (AFU_ORTHOLOGUE AFUA_5G09970)"/>
    <property type="match status" value="1"/>
</dbReference>
<reference evidence="3 4" key="2">
    <citation type="submission" date="2024-07" db="EMBL/GenBank/DDBJ databases">
        <authorList>
            <person name="Akdeniz Z."/>
        </authorList>
    </citation>
    <scope>NUCLEOTIDE SEQUENCE [LARGE SCALE GENOMIC DNA]</scope>
</reference>
<keyword evidence="4" id="KW-1185">Reference proteome</keyword>
<dbReference type="EMBL" id="CATOUU010000718">
    <property type="protein sequence ID" value="CAI9943799.1"/>
    <property type="molecule type" value="Genomic_DNA"/>
</dbReference>
<evidence type="ECO:0000313" key="3">
    <source>
        <dbReference type="EMBL" id="CAL6046299.1"/>
    </source>
</evidence>
<feature type="transmembrane region" description="Helical" evidence="1">
    <location>
        <begin position="20"/>
        <end position="37"/>
    </location>
</feature>
<dbReference type="InterPro" id="IPR010354">
    <property type="entry name" value="Oleate_hydratase"/>
</dbReference>
<accession>A0AA86PPJ3</accession>
<gene>
    <name evidence="2" type="ORF">HINF_LOCUS31444</name>
    <name evidence="3" type="ORF">HINF_LOCUS41661</name>
</gene>
<protein>
    <submittedName>
        <fullName evidence="2">Putative</fullName>
    </submittedName>
</protein>
<dbReference type="GO" id="GO:0071949">
    <property type="term" value="F:FAD binding"/>
    <property type="evidence" value="ECO:0007669"/>
    <property type="project" value="InterPro"/>
</dbReference>
<reference evidence="2" key="1">
    <citation type="submission" date="2023-06" db="EMBL/GenBank/DDBJ databases">
        <authorList>
            <person name="Kurt Z."/>
        </authorList>
    </citation>
    <scope>NUCLEOTIDE SEQUENCE</scope>
</reference>
<keyword evidence="1" id="KW-0812">Transmembrane</keyword>
<dbReference type="InterPro" id="IPR036188">
    <property type="entry name" value="FAD/NAD-bd_sf"/>
</dbReference>